<dbReference type="InParanoid" id="A0A177C0R1"/>
<accession>A0A177C0R1</accession>
<reference evidence="1 2" key="1">
    <citation type="submission" date="2016-05" db="EMBL/GenBank/DDBJ databases">
        <title>Comparative analysis of secretome profiles of manganese(II)-oxidizing ascomycete fungi.</title>
        <authorList>
            <consortium name="DOE Joint Genome Institute"/>
            <person name="Zeiner C.A."/>
            <person name="Purvine S.O."/>
            <person name="Zink E.M."/>
            <person name="Wu S."/>
            <person name="Pasa-Tolic L."/>
            <person name="Chaput D.L."/>
            <person name="Haridas S."/>
            <person name="Grigoriev I.V."/>
            <person name="Santelli C.M."/>
            <person name="Hansel C.M."/>
        </authorList>
    </citation>
    <scope>NUCLEOTIDE SEQUENCE [LARGE SCALE GENOMIC DNA]</scope>
    <source>
        <strain evidence="1 2">AP3s5-JAC2a</strain>
    </source>
</reference>
<name>A0A177C0R1_9PLEO</name>
<protein>
    <submittedName>
        <fullName evidence="1">Uncharacterized protein</fullName>
    </submittedName>
</protein>
<keyword evidence="2" id="KW-1185">Reference proteome</keyword>
<organism evidence="1 2">
    <name type="scientific">Paraphaeosphaeria sporulosa</name>
    <dbReference type="NCBI Taxonomy" id="1460663"/>
    <lineage>
        <taxon>Eukaryota</taxon>
        <taxon>Fungi</taxon>
        <taxon>Dikarya</taxon>
        <taxon>Ascomycota</taxon>
        <taxon>Pezizomycotina</taxon>
        <taxon>Dothideomycetes</taxon>
        <taxon>Pleosporomycetidae</taxon>
        <taxon>Pleosporales</taxon>
        <taxon>Massarineae</taxon>
        <taxon>Didymosphaeriaceae</taxon>
        <taxon>Paraphaeosphaeria</taxon>
    </lineage>
</organism>
<evidence type="ECO:0000313" key="2">
    <source>
        <dbReference type="Proteomes" id="UP000077069"/>
    </source>
</evidence>
<dbReference type="RefSeq" id="XP_018031440.1">
    <property type="nucleotide sequence ID" value="XM_018185722.1"/>
</dbReference>
<evidence type="ECO:0000313" key="1">
    <source>
        <dbReference type="EMBL" id="OAG01075.1"/>
    </source>
</evidence>
<dbReference type="GeneID" id="28769208"/>
<gene>
    <name evidence="1" type="ORF">CC84DRAFT_276448</name>
</gene>
<dbReference type="EMBL" id="KV441558">
    <property type="protein sequence ID" value="OAG01075.1"/>
    <property type="molecule type" value="Genomic_DNA"/>
</dbReference>
<dbReference type="AlphaFoldDB" id="A0A177C0R1"/>
<sequence length="183" mass="20457">MCAHSGILRIFATTQVGNEASVAFCWAVDLPSSKQQGGHQHRPQDTLKIPALLMENRADVVEDAPFCYRSITSRSGAECIKTISCYMSISSAHNHTLARRVFSCNHFHHTLHSNEPYLKSSHAVYYRQIRHSSHTCCYCRGLHCPWGGSPGTSSPRLQLLVPAMQCIPKELRPHSLLLMLTTI</sequence>
<proteinExistence type="predicted"/>
<dbReference type="Proteomes" id="UP000077069">
    <property type="component" value="Unassembled WGS sequence"/>
</dbReference>